<dbReference type="Proteomes" id="UP000011064">
    <property type="component" value="Unassembled WGS sequence"/>
</dbReference>
<dbReference type="AlphaFoldDB" id="L8FP94"/>
<proteinExistence type="predicted"/>
<feature type="non-terminal residue" evidence="2">
    <location>
        <position position="220"/>
    </location>
</feature>
<evidence type="ECO:0000313" key="3">
    <source>
        <dbReference type="Proteomes" id="UP000011064"/>
    </source>
</evidence>
<dbReference type="InParanoid" id="L8FP94"/>
<organism evidence="2 3">
    <name type="scientific">Pseudogymnoascus destructans (strain ATCC MYA-4855 / 20631-21)</name>
    <name type="common">Bat white-nose syndrome fungus</name>
    <name type="synonym">Geomyces destructans</name>
    <dbReference type="NCBI Taxonomy" id="658429"/>
    <lineage>
        <taxon>Eukaryota</taxon>
        <taxon>Fungi</taxon>
        <taxon>Dikarya</taxon>
        <taxon>Ascomycota</taxon>
        <taxon>Pezizomycotina</taxon>
        <taxon>Leotiomycetes</taxon>
        <taxon>Thelebolales</taxon>
        <taxon>Thelebolaceae</taxon>
        <taxon>Pseudogymnoascus</taxon>
    </lineage>
</organism>
<reference evidence="3" key="1">
    <citation type="submission" date="2010-09" db="EMBL/GenBank/DDBJ databases">
        <title>The genome sequence of Geomyces destructans 20631-21.</title>
        <authorList>
            <consortium name="The Broad Institute Genome Sequencing Platform"/>
            <person name="Cuomo C.A."/>
            <person name="Blehert D.S."/>
            <person name="Lorch J.M."/>
            <person name="Young S.K."/>
            <person name="Zeng Q."/>
            <person name="Gargeya S."/>
            <person name="Fitzgerald M."/>
            <person name="Haas B."/>
            <person name="Abouelleil A."/>
            <person name="Alvarado L."/>
            <person name="Arachchi H.M."/>
            <person name="Berlin A."/>
            <person name="Brown A."/>
            <person name="Chapman S.B."/>
            <person name="Chen Z."/>
            <person name="Dunbar C."/>
            <person name="Freedman E."/>
            <person name="Gearin G."/>
            <person name="Gellesch M."/>
            <person name="Goldberg J."/>
            <person name="Griggs A."/>
            <person name="Gujja S."/>
            <person name="Heiman D."/>
            <person name="Howarth C."/>
            <person name="Larson L."/>
            <person name="Lui A."/>
            <person name="MacDonald P.J.P."/>
            <person name="Montmayeur A."/>
            <person name="Murphy C."/>
            <person name="Neiman D."/>
            <person name="Pearson M."/>
            <person name="Priest M."/>
            <person name="Roberts A."/>
            <person name="Saif S."/>
            <person name="Shea T."/>
            <person name="Shenoy N."/>
            <person name="Sisk P."/>
            <person name="Stolte C."/>
            <person name="Sykes S."/>
            <person name="Wortman J."/>
            <person name="Nusbaum C."/>
            <person name="Birren B."/>
        </authorList>
    </citation>
    <scope>NUCLEOTIDE SEQUENCE [LARGE SCALE GENOMIC DNA]</scope>
    <source>
        <strain evidence="3">ATCC MYA-4855 / 20631-21</strain>
    </source>
</reference>
<evidence type="ECO:0000256" key="1">
    <source>
        <dbReference type="SAM" id="MobiDB-lite"/>
    </source>
</evidence>
<evidence type="ECO:0000313" key="2">
    <source>
        <dbReference type="EMBL" id="ELR02374.1"/>
    </source>
</evidence>
<sequence>ANQPKSADDATKKLEQERNELAAKENRGRELQRDLASITDERREINARLIETAALVQKSEEQMTAIENRLAGFERQEKDLRASLAKEHGKISAILAALQRMGRNPPPVIITRREDALEMVRSAMLLGVAFPGLRDEAKALTAKLNELVTIMTSIRREGDNLRAERERLDITQTRLASLLEAKKQSLADRQAELSQVRQATADISKNVTDLSELIAKLSQQ</sequence>
<name>L8FP94_PSED2</name>
<feature type="non-terminal residue" evidence="2">
    <location>
        <position position="1"/>
    </location>
</feature>
<accession>L8FP94</accession>
<gene>
    <name evidence="2" type="ORF">GMDG_08808</name>
</gene>
<feature type="region of interest" description="Disordered" evidence="1">
    <location>
        <begin position="1"/>
        <end position="35"/>
    </location>
</feature>
<protein>
    <submittedName>
        <fullName evidence="2">Uncharacterized protein</fullName>
    </submittedName>
</protein>
<dbReference type="EMBL" id="GL574317">
    <property type="protein sequence ID" value="ELR02374.1"/>
    <property type="molecule type" value="Genomic_DNA"/>
</dbReference>
<dbReference type="HOGENOM" id="CLU_1258809_0_0_1"/>
<dbReference type="VEuPathDB" id="FungiDB:GMDG_08808"/>
<keyword evidence="3" id="KW-1185">Reference proteome</keyword>